<accession>A0ABV3UIW0</accession>
<dbReference type="Gene3D" id="2.180.10.10">
    <property type="entry name" value="RHS repeat-associated core"/>
    <property type="match status" value="1"/>
</dbReference>
<sequence>MNFTLTSADMMGSVLRSMNPDSGATQKKSYSAYGDNVKSASNTSLPGFNGERRDPLTGTTHLGNGYRAYNPILMRFNCPDNMSPFGDGGINCYAYCSGDPINNSDPSGHMKRSTLGRQKQGPARRIVDGLIPVGDVATAIVRSTAAIEKATVGASVSLEKSQRAAKLLQRVPEGRISPQKTRGKITEFSTGKLKPEIESIMDQAKFGSIEEKISDINRRSKEFRNSYIPNAYKLHSRSLKEPDDFFKMSVQEICSLNDSFDQEFEYLTKNKIINLGHKGEVQATIELPRLSYKIREIAPLTESEYNDLSKIYSDMNEWFGHEFKPFYHAPSSSNA</sequence>
<proteinExistence type="predicted"/>
<gene>
    <name evidence="2" type="ORF">AB4M04_11445</name>
</gene>
<reference evidence="2 3" key="1">
    <citation type="submission" date="2024-07" db="EMBL/GenBank/DDBJ databases">
        <title>Genomes of novel Serratia strains from suburban soil.</title>
        <authorList>
            <person name="Markert E.X."/>
            <person name="Severe K."/>
            <person name="Severe L."/>
            <person name="Twing K.I."/>
            <person name="Ward L.M."/>
        </authorList>
    </citation>
    <scope>NUCLEOTIDE SEQUENCE [LARGE SCALE GENOMIC DNA]</scope>
    <source>
        <strain evidence="2 3">3C-UT</strain>
    </source>
</reference>
<protein>
    <submittedName>
        <fullName evidence="2">RHS repeat-associated core domain-containing protein</fullName>
    </submittedName>
</protein>
<dbReference type="InterPro" id="IPR022385">
    <property type="entry name" value="Rhs_assc_core"/>
</dbReference>
<evidence type="ECO:0000313" key="3">
    <source>
        <dbReference type="Proteomes" id="UP001558101"/>
    </source>
</evidence>
<feature type="region of interest" description="Disordered" evidence="1">
    <location>
        <begin position="34"/>
        <end position="58"/>
    </location>
</feature>
<comment type="caution">
    <text evidence="2">The sequence shown here is derived from an EMBL/GenBank/DDBJ whole genome shotgun (WGS) entry which is preliminary data.</text>
</comment>
<evidence type="ECO:0000256" key="1">
    <source>
        <dbReference type="SAM" id="MobiDB-lite"/>
    </source>
</evidence>
<name>A0ABV3UIW0_9GAMM</name>
<organism evidence="2 3">
    <name type="scientific">Serratia quinivorans</name>
    <dbReference type="NCBI Taxonomy" id="137545"/>
    <lineage>
        <taxon>Bacteria</taxon>
        <taxon>Pseudomonadati</taxon>
        <taxon>Pseudomonadota</taxon>
        <taxon>Gammaproteobacteria</taxon>
        <taxon>Enterobacterales</taxon>
        <taxon>Yersiniaceae</taxon>
        <taxon>Serratia</taxon>
    </lineage>
</organism>
<dbReference type="SUPFAM" id="SSF56399">
    <property type="entry name" value="ADP-ribosylation"/>
    <property type="match status" value="1"/>
</dbReference>
<dbReference type="Proteomes" id="UP001558101">
    <property type="component" value="Unassembled WGS sequence"/>
</dbReference>
<dbReference type="NCBIfam" id="TIGR03696">
    <property type="entry name" value="Rhs_assc_core"/>
    <property type="match status" value="1"/>
</dbReference>
<dbReference type="EMBL" id="JBFQXQ010000001">
    <property type="protein sequence ID" value="MEX3172699.1"/>
    <property type="molecule type" value="Genomic_DNA"/>
</dbReference>
<keyword evidence="3" id="KW-1185">Reference proteome</keyword>
<evidence type="ECO:0000313" key="2">
    <source>
        <dbReference type="EMBL" id="MEX3172699.1"/>
    </source>
</evidence>